<accession>A0AAV0D7P6</accession>
<feature type="compositionally biased region" description="Low complexity" evidence="8">
    <location>
        <begin position="211"/>
        <end position="228"/>
    </location>
</feature>
<dbReference type="InterPro" id="IPR000782">
    <property type="entry name" value="FAS1_domain"/>
</dbReference>
<comment type="caution">
    <text evidence="11">The sequence shown here is derived from an EMBL/GenBank/DDBJ whole genome shotgun (WGS) entry which is preliminary data.</text>
</comment>
<keyword evidence="12" id="KW-1185">Reference proteome</keyword>
<organism evidence="11 12">
    <name type="scientific">Cuscuta epithymum</name>
    <dbReference type="NCBI Taxonomy" id="186058"/>
    <lineage>
        <taxon>Eukaryota</taxon>
        <taxon>Viridiplantae</taxon>
        <taxon>Streptophyta</taxon>
        <taxon>Embryophyta</taxon>
        <taxon>Tracheophyta</taxon>
        <taxon>Spermatophyta</taxon>
        <taxon>Magnoliopsida</taxon>
        <taxon>eudicotyledons</taxon>
        <taxon>Gunneridae</taxon>
        <taxon>Pentapetalae</taxon>
        <taxon>asterids</taxon>
        <taxon>lamiids</taxon>
        <taxon>Solanales</taxon>
        <taxon>Convolvulaceae</taxon>
        <taxon>Cuscuteae</taxon>
        <taxon>Cuscuta</taxon>
        <taxon>Cuscuta subgen. Cuscuta</taxon>
    </lineage>
</organism>
<dbReference type="GO" id="GO:0098552">
    <property type="term" value="C:side of membrane"/>
    <property type="evidence" value="ECO:0007669"/>
    <property type="project" value="UniProtKB-KW"/>
</dbReference>
<evidence type="ECO:0000256" key="3">
    <source>
        <dbReference type="ARBA" id="ARBA00022475"/>
    </source>
</evidence>
<name>A0AAV0D7P6_9ASTE</name>
<feature type="compositionally biased region" description="Low complexity" evidence="8">
    <location>
        <begin position="236"/>
        <end position="249"/>
    </location>
</feature>
<keyword evidence="3" id="KW-1003">Cell membrane</keyword>
<keyword evidence="9" id="KW-1133">Transmembrane helix</keyword>
<keyword evidence="9" id="KW-0812">Transmembrane</keyword>
<dbReference type="InterPro" id="IPR033254">
    <property type="entry name" value="Plant_FLA"/>
</dbReference>
<dbReference type="PANTHER" id="PTHR32382">
    <property type="entry name" value="FASCICLIN-LIKE ARABINOGALACTAN PROTEIN"/>
    <property type="match status" value="1"/>
</dbReference>
<feature type="compositionally biased region" description="Low complexity" evidence="8">
    <location>
        <begin position="292"/>
        <end position="310"/>
    </location>
</feature>
<feature type="region of interest" description="Disordered" evidence="8">
    <location>
        <begin position="185"/>
        <end position="318"/>
    </location>
</feature>
<evidence type="ECO:0000256" key="4">
    <source>
        <dbReference type="ARBA" id="ARBA00022622"/>
    </source>
</evidence>
<dbReference type="Gene3D" id="2.30.180.10">
    <property type="entry name" value="FAS1 domain"/>
    <property type="match status" value="1"/>
</dbReference>
<evidence type="ECO:0000256" key="7">
    <source>
        <dbReference type="ARBA" id="ARBA00023288"/>
    </source>
</evidence>
<evidence type="ECO:0000256" key="9">
    <source>
        <dbReference type="SAM" id="Phobius"/>
    </source>
</evidence>
<reference evidence="11" key="1">
    <citation type="submission" date="2022-07" db="EMBL/GenBank/DDBJ databases">
        <authorList>
            <person name="Macas J."/>
            <person name="Novak P."/>
            <person name="Neumann P."/>
        </authorList>
    </citation>
    <scope>NUCLEOTIDE SEQUENCE</scope>
</reference>
<evidence type="ECO:0000256" key="2">
    <source>
        <dbReference type="ARBA" id="ARBA00007843"/>
    </source>
</evidence>
<comment type="subcellular location">
    <subcellularLocation>
        <location evidence="1">Cell membrane</location>
        <topology evidence="1">Lipid-anchor</topology>
        <topology evidence="1">GPI-anchor</topology>
    </subcellularLocation>
</comment>
<feature type="domain" description="FAS1" evidence="10">
    <location>
        <begin position="25"/>
        <end position="176"/>
    </location>
</feature>
<keyword evidence="4" id="KW-0336">GPI-anchor</keyword>
<gene>
    <name evidence="11" type="ORF">CEPIT_LOCUS11956</name>
</gene>
<evidence type="ECO:0000256" key="8">
    <source>
        <dbReference type="SAM" id="MobiDB-lite"/>
    </source>
</evidence>
<feature type="compositionally biased region" description="Low complexity" evidence="8">
    <location>
        <begin position="185"/>
        <end position="196"/>
    </location>
</feature>
<feature type="compositionally biased region" description="Pro residues" evidence="8">
    <location>
        <begin position="197"/>
        <end position="210"/>
    </location>
</feature>
<feature type="transmembrane region" description="Helical" evidence="9">
    <location>
        <begin position="6"/>
        <end position="28"/>
    </location>
</feature>
<evidence type="ECO:0000256" key="1">
    <source>
        <dbReference type="ARBA" id="ARBA00004609"/>
    </source>
</evidence>
<keyword evidence="6 9" id="KW-0472">Membrane</keyword>
<dbReference type="AlphaFoldDB" id="A0AAV0D7P6"/>
<dbReference type="GO" id="GO:0005886">
    <property type="term" value="C:plasma membrane"/>
    <property type="evidence" value="ECO:0007669"/>
    <property type="project" value="UniProtKB-SubCell"/>
</dbReference>
<evidence type="ECO:0000313" key="11">
    <source>
        <dbReference type="EMBL" id="CAH9092139.1"/>
    </source>
</evidence>
<feature type="compositionally biased region" description="Pro residues" evidence="8">
    <location>
        <begin position="250"/>
        <end position="280"/>
    </location>
</feature>
<evidence type="ECO:0000313" key="12">
    <source>
        <dbReference type="Proteomes" id="UP001152523"/>
    </source>
</evidence>
<dbReference type="Proteomes" id="UP001152523">
    <property type="component" value="Unassembled WGS sequence"/>
</dbReference>
<dbReference type="PANTHER" id="PTHR32382:SF6">
    <property type="entry name" value="FASCICLIN-LIKE ARABINOGALACTAN PROTEIN 14"/>
    <property type="match status" value="1"/>
</dbReference>
<evidence type="ECO:0000256" key="6">
    <source>
        <dbReference type="ARBA" id="ARBA00023136"/>
    </source>
</evidence>
<keyword evidence="7" id="KW-0449">Lipoprotein</keyword>
<protein>
    <recommendedName>
        <fullName evidence="10">FAS1 domain-containing protein</fullName>
    </recommendedName>
</protein>
<evidence type="ECO:0000256" key="5">
    <source>
        <dbReference type="ARBA" id="ARBA00022729"/>
    </source>
</evidence>
<proteinExistence type="inferred from homology"/>
<comment type="similarity">
    <text evidence="2">Belongs to the fasciclin-like AGP family.</text>
</comment>
<keyword evidence="5" id="KW-0732">Signal</keyword>
<keyword evidence="4" id="KW-0325">Glycoprotein</keyword>
<dbReference type="SUPFAM" id="SSF82153">
    <property type="entry name" value="FAS1 domain"/>
    <property type="match status" value="1"/>
</dbReference>
<dbReference type="EMBL" id="CAMAPF010000072">
    <property type="protein sequence ID" value="CAH9092139.1"/>
    <property type="molecule type" value="Genomic_DNA"/>
</dbReference>
<evidence type="ECO:0000259" key="10">
    <source>
        <dbReference type="PROSITE" id="PS50213"/>
    </source>
</evidence>
<sequence>MDSGITFFWFFFFFYTAVVFSSVASYNITAVLESYPSFSTFNDYLIRTGIATTINSHTPPPVTVLAVDNANISTSLSGTAPNVLKKIMSAHVILDYFDAPKLQRLGNRSVTVATLFNSRGEALNNHQQGYINITGFGSGNVGFTAAAPTALGQSSLVTSLVSQPYNFSLLQISNVIVPSGIHNNSANSSSGPVSSPVMPPASSPKTPPAASPSRAPGGSPSRAPDASPAEPPAPSPAGASPAKAPAASPTRPPAESPTRPPAASPTRPPAASPTKPPSAPSPRKMKSPAPAPSSTAPTPTPAAAPNTPAAGNDESSATTTRRIRGFLVAAATVSSNLFLVFMV</sequence>
<dbReference type="PROSITE" id="PS50213">
    <property type="entry name" value="FAS1"/>
    <property type="match status" value="1"/>
</dbReference>
<dbReference type="InterPro" id="IPR036378">
    <property type="entry name" value="FAS1_dom_sf"/>
</dbReference>